<feature type="compositionally biased region" description="Polar residues" evidence="1">
    <location>
        <begin position="105"/>
        <end position="115"/>
    </location>
</feature>
<feature type="compositionally biased region" description="Basic and acidic residues" evidence="1">
    <location>
        <begin position="22"/>
        <end position="38"/>
    </location>
</feature>
<comment type="caution">
    <text evidence="2">The sequence shown here is derived from an EMBL/GenBank/DDBJ whole genome shotgun (WGS) entry which is preliminary data.</text>
</comment>
<protein>
    <submittedName>
        <fullName evidence="2">Uncharacterized protein</fullName>
    </submittedName>
</protein>
<gene>
    <name evidence="2" type="ORF">Tci_056793</name>
</gene>
<proteinExistence type="predicted"/>
<dbReference type="EMBL" id="BKCJ010008975">
    <property type="protein sequence ID" value="GEU84815.1"/>
    <property type="molecule type" value="Genomic_DNA"/>
</dbReference>
<feature type="compositionally biased region" description="Basic and acidic residues" evidence="1">
    <location>
        <begin position="63"/>
        <end position="72"/>
    </location>
</feature>
<feature type="compositionally biased region" description="Acidic residues" evidence="1">
    <location>
        <begin position="76"/>
        <end position="89"/>
    </location>
</feature>
<feature type="region of interest" description="Disordered" evidence="1">
    <location>
        <begin position="1"/>
        <end position="115"/>
    </location>
</feature>
<name>A0A6L2NJK8_TANCI</name>
<reference evidence="2" key="1">
    <citation type="journal article" date="2019" name="Sci. Rep.">
        <title>Draft genome of Tanacetum cinerariifolium, the natural source of mosquito coil.</title>
        <authorList>
            <person name="Yamashiro T."/>
            <person name="Shiraishi A."/>
            <person name="Satake H."/>
            <person name="Nakayama K."/>
        </authorList>
    </citation>
    <scope>NUCLEOTIDE SEQUENCE</scope>
</reference>
<evidence type="ECO:0000256" key="1">
    <source>
        <dbReference type="SAM" id="MobiDB-lite"/>
    </source>
</evidence>
<dbReference type="AlphaFoldDB" id="A0A6L2NJK8"/>
<evidence type="ECO:0000313" key="2">
    <source>
        <dbReference type="EMBL" id="GEU84815.1"/>
    </source>
</evidence>
<organism evidence="2">
    <name type="scientific">Tanacetum cinerariifolium</name>
    <name type="common">Dalmatian daisy</name>
    <name type="synonym">Chrysanthemum cinerariifolium</name>
    <dbReference type="NCBI Taxonomy" id="118510"/>
    <lineage>
        <taxon>Eukaryota</taxon>
        <taxon>Viridiplantae</taxon>
        <taxon>Streptophyta</taxon>
        <taxon>Embryophyta</taxon>
        <taxon>Tracheophyta</taxon>
        <taxon>Spermatophyta</taxon>
        <taxon>Magnoliopsida</taxon>
        <taxon>eudicotyledons</taxon>
        <taxon>Gunneridae</taxon>
        <taxon>Pentapetalae</taxon>
        <taxon>asterids</taxon>
        <taxon>campanulids</taxon>
        <taxon>Asterales</taxon>
        <taxon>Asteraceae</taxon>
        <taxon>Asteroideae</taxon>
        <taxon>Anthemideae</taxon>
        <taxon>Anthemidinae</taxon>
        <taxon>Tanacetum</taxon>
    </lineage>
</organism>
<feature type="compositionally biased region" description="Acidic residues" evidence="1">
    <location>
        <begin position="1"/>
        <end position="13"/>
    </location>
</feature>
<accession>A0A6L2NJK8</accession>
<sequence length="115" mass="13176">MNDDEFLEMDLYEEAAQQGQLKHPEYHAPSDDDIQVKNDDEDLEEDPSEEYELEDDDEDPNEEHEPKDKDTMEPFEGSDETGPFEEDETAVTPPPPRHRGARNSVRPQTPMAAST</sequence>
<feature type="compositionally biased region" description="Acidic residues" evidence="1">
    <location>
        <begin position="39"/>
        <end position="62"/>
    </location>
</feature>